<dbReference type="EMBL" id="UYRR01000498">
    <property type="protein sequence ID" value="VDK17947.1"/>
    <property type="molecule type" value="Genomic_DNA"/>
</dbReference>
<feature type="compositionally biased region" description="Polar residues" evidence="1">
    <location>
        <begin position="79"/>
        <end position="93"/>
    </location>
</feature>
<dbReference type="WBParaSite" id="ASIM_0000075701-mRNA-1">
    <property type="protein sequence ID" value="ASIM_0000075701-mRNA-1"/>
    <property type="gene ID" value="ASIM_0000075701"/>
</dbReference>
<dbReference type="Proteomes" id="UP000267096">
    <property type="component" value="Unassembled WGS sequence"/>
</dbReference>
<feature type="compositionally biased region" description="Acidic residues" evidence="1">
    <location>
        <begin position="48"/>
        <end position="61"/>
    </location>
</feature>
<evidence type="ECO:0000313" key="4">
    <source>
        <dbReference type="WBParaSite" id="ASIM_0000075701-mRNA-1"/>
    </source>
</evidence>
<feature type="compositionally biased region" description="Polar residues" evidence="1">
    <location>
        <begin position="100"/>
        <end position="128"/>
    </location>
</feature>
<sequence>MLNAKLGCEMRTANATTDRSNDEDAQVDFESVESRSELNLVDNSSSSDDAEENDREMDIEDLVIRDEFNAYSTIESSQMKLQNLPQSTSSITTSKDHQTLQRSLSDNSLVSRHQTQQNQPSDSTLEPSIVSSSLITTSPIAYRHKSLSPSPNSKYEYKASICAQSIEIEYLLHNAVFFLARSSAQNIELAKQKSYWTTTKRIEQIYDETFCKNLLESIVPRTTGIVLEGIQWWW</sequence>
<reference evidence="4" key="1">
    <citation type="submission" date="2017-02" db="UniProtKB">
        <authorList>
            <consortium name="WormBaseParasite"/>
        </authorList>
    </citation>
    <scope>IDENTIFICATION</scope>
</reference>
<evidence type="ECO:0000256" key="1">
    <source>
        <dbReference type="SAM" id="MobiDB-lite"/>
    </source>
</evidence>
<proteinExistence type="predicted"/>
<name>A0A0M3IZS4_ANISI</name>
<dbReference type="AlphaFoldDB" id="A0A0M3IZS4"/>
<feature type="region of interest" description="Disordered" evidence="1">
    <location>
        <begin position="13"/>
        <end position="61"/>
    </location>
</feature>
<feature type="compositionally biased region" description="Acidic residues" evidence="1">
    <location>
        <begin position="21"/>
        <end position="31"/>
    </location>
</feature>
<organism evidence="4">
    <name type="scientific">Anisakis simplex</name>
    <name type="common">Herring worm</name>
    <dbReference type="NCBI Taxonomy" id="6269"/>
    <lineage>
        <taxon>Eukaryota</taxon>
        <taxon>Metazoa</taxon>
        <taxon>Ecdysozoa</taxon>
        <taxon>Nematoda</taxon>
        <taxon>Chromadorea</taxon>
        <taxon>Rhabditida</taxon>
        <taxon>Spirurina</taxon>
        <taxon>Ascaridomorpha</taxon>
        <taxon>Ascaridoidea</taxon>
        <taxon>Anisakidae</taxon>
        <taxon>Anisakis</taxon>
        <taxon>Anisakis simplex complex</taxon>
    </lineage>
</organism>
<dbReference type="OrthoDB" id="5842105at2759"/>
<gene>
    <name evidence="2" type="ORF">ASIM_LOCUS657</name>
</gene>
<evidence type="ECO:0000313" key="3">
    <source>
        <dbReference type="Proteomes" id="UP000267096"/>
    </source>
</evidence>
<keyword evidence="3" id="KW-1185">Reference proteome</keyword>
<reference evidence="2 3" key="2">
    <citation type="submission" date="2018-11" db="EMBL/GenBank/DDBJ databases">
        <authorList>
            <consortium name="Pathogen Informatics"/>
        </authorList>
    </citation>
    <scope>NUCLEOTIDE SEQUENCE [LARGE SCALE GENOMIC DNA]</scope>
</reference>
<protein>
    <submittedName>
        <fullName evidence="4">DDE_Tnp_1_7 domain-containing protein</fullName>
    </submittedName>
</protein>
<accession>A0A0M3IZS4</accession>
<feature type="region of interest" description="Disordered" evidence="1">
    <location>
        <begin position="79"/>
        <end position="128"/>
    </location>
</feature>
<evidence type="ECO:0000313" key="2">
    <source>
        <dbReference type="EMBL" id="VDK17947.1"/>
    </source>
</evidence>